<dbReference type="EMBL" id="SJJR01000016">
    <property type="protein sequence ID" value="TCB94433.1"/>
    <property type="molecule type" value="Genomic_DNA"/>
</dbReference>
<comment type="caution">
    <text evidence="2">The sequence shown here is derived from an EMBL/GenBank/DDBJ whole genome shotgun (WGS) entry which is preliminary data.</text>
</comment>
<feature type="transmembrane region" description="Helical" evidence="1">
    <location>
        <begin position="28"/>
        <end position="50"/>
    </location>
</feature>
<evidence type="ECO:0000313" key="2">
    <source>
        <dbReference type="EMBL" id="TCB94433.1"/>
    </source>
</evidence>
<keyword evidence="3" id="KW-1185">Reference proteome</keyword>
<reference evidence="2 3" key="1">
    <citation type="submission" date="2019-02" db="EMBL/GenBank/DDBJ databases">
        <title>Jishengella sp. nov., isolated from a root of Zingiber montanum.</title>
        <authorList>
            <person name="Kuncharoen N."/>
            <person name="Kudo T."/>
            <person name="Masahiro Y."/>
            <person name="Ohkuma M."/>
            <person name="Tanasupawat S."/>
        </authorList>
    </citation>
    <scope>NUCLEOTIDE SEQUENCE [LARGE SCALE GENOMIC DNA]</scope>
    <source>
        <strain evidence="2 3">PLAI 1-1</strain>
    </source>
</reference>
<evidence type="ECO:0000313" key="3">
    <source>
        <dbReference type="Proteomes" id="UP000292274"/>
    </source>
</evidence>
<dbReference type="RefSeq" id="WP_131306421.1">
    <property type="nucleotide sequence ID" value="NZ_SJJR01000016.1"/>
</dbReference>
<proteinExistence type="predicted"/>
<name>A0A4R0GE66_9ACTN</name>
<accession>A0A4R0GE66</accession>
<dbReference type="Proteomes" id="UP000292274">
    <property type="component" value="Unassembled WGS sequence"/>
</dbReference>
<keyword evidence="1" id="KW-0812">Transmembrane</keyword>
<keyword evidence="1" id="KW-0472">Membrane</keyword>
<evidence type="ECO:0000256" key="1">
    <source>
        <dbReference type="SAM" id="Phobius"/>
    </source>
</evidence>
<sequence>MGGPLLVLVAATIFGVVLWKQDHAVGAYWVAIAGLVVAAIALVVTWLTWVRPMSPAPGSRSAVSSRPDVNIVKGHKSFGSATNSQVVYGSNNRLGESTADDR</sequence>
<gene>
    <name evidence="2" type="ORF">E0H26_21140</name>
</gene>
<dbReference type="AlphaFoldDB" id="A0A4R0GE66"/>
<keyword evidence="1" id="KW-1133">Transmembrane helix</keyword>
<dbReference type="OrthoDB" id="9959671at2"/>
<protein>
    <submittedName>
        <fullName evidence="2">Uncharacterized protein</fullName>
    </submittedName>
</protein>
<organism evidence="2 3">
    <name type="scientific">Micromonospora zingiberis</name>
    <dbReference type="NCBI Taxonomy" id="2053011"/>
    <lineage>
        <taxon>Bacteria</taxon>
        <taxon>Bacillati</taxon>
        <taxon>Actinomycetota</taxon>
        <taxon>Actinomycetes</taxon>
        <taxon>Micromonosporales</taxon>
        <taxon>Micromonosporaceae</taxon>
        <taxon>Micromonospora</taxon>
    </lineage>
</organism>